<keyword evidence="5" id="KW-1185">Reference proteome</keyword>
<gene>
    <name evidence="4" type="ORF">A4V02_10035</name>
</gene>
<dbReference type="Pfam" id="PF01253">
    <property type="entry name" value="SUI1"/>
    <property type="match status" value="1"/>
</dbReference>
<dbReference type="PROSITE" id="PS50296">
    <property type="entry name" value="SUI1"/>
    <property type="match status" value="1"/>
</dbReference>
<evidence type="ECO:0000313" key="4">
    <source>
        <dbReference type="EMBL" id="ANU64019.1"/>
    </source>
</evidence>
<dbReference type="CDD" id="cd11567">
    <property type="entry name" value="YciH_like"/>
    <property type="match status" value="1"/>
</dbReference>
<organism evidence="4 5">
    <name type="scientific">Muribaculum intestinale</name>
    <dbReference type="NCBI Taxonomy" id="1796646"/>
    <lineage>
        <taxon>Bacteria</taxon>
        <taxon>Pseudomonadati</taxon>
        <taxon>Bacteroidota</taxon>
        <taxon>Bacteroidia</taxon>
        <taxon>Bacteroidales</taxon>
        <taxon>Muribaculaceae</taxon>
        <taxon>Muribaculum</taxon>
    </lineage>
</organism>
<dbReference type="OrthoDB" id="9792915at2"/>
<evidence type="ECO:0000256" key="1">
    <source>
        <dbReference type="ARBA" id="ARBA00022845"/>
    </source>
</evidence>
<dbReference type="Gene3D" id="3.30.780.10">
    <property type="entry name" value="SUI1-like domain"/>
    <property type="match status" value="1"/>
</dbReference>
<accession>A0A1B1SB36</accession>
<proteinExistence type="predicted"/>
<accession>A0A1Z2XHH3</accession>
<name>A0A1B1SB36_9BACT</name>
<evidence type="ECO:0000313" key="5">
    <source>
        <dbReference type="Proteomes" id="UP000186351"/>
    </source>
</evidence>
<keyword evidence="2" id="KW-0648">Protein biosynthesis</keyword>
<sequence>MEVDFRDTLRALLDNGGMPVEEAVGCEPDAVSQASGKEYMSKARLDIFFEKKGRGGKKATIIAGFPDGMDDDDIAALASGLKQKLGAGGSARGGEILIQGDLRADLKKALEELGWKVRVC</sequence>
<dbReference type="Proteomes" id="UP000186351">
    <property type="component" value="Chromosome"/>
</dbReference>
<dbReference type="GeneID" id="65537207"/>
<protein>
    <recommendedName>
        <fullName evidence="3">SUI1 domain-containing protein</fullName>
    </recommendedName>
</protein>
<dbReference type="InterPro" id="IPR005872">
    <property type="entry name" value="SUI1_arc_bac"/>
</dbReference>
<feature type="domain" description="SUI1" evidence="3">
    <location>
        <begin position="52"/>
        <end position="114"/>
    </location>
</feature>
<dbReference type="SUPFAM" id="SSF55159">
    <property type="entry name" value="eIF1-like"/>
    <property type="match status" value="1"/>
</dbReference>
<dbReference type="InterPro" id="IPR001950">
    <property type="entry name" value="SUI1"/>
</dbReference>
<dbReference type="AlphaFoldDB" id="A0A1B1SB36"/>
<dbReference type="RefSeq" id="WP_084274087.1">
    <property type="nucleotide sequence ID" value="NZ_CAJTAP010000035.1"/>
</dbReference>
<evidence type="ECO:0000259" key="3">
    <source>
        <dbReference type="PROSITE" id="PS50296"/>
    </source>
</evidence>
<keyword evidence="1" id="KW-0810">Translation regulation</keyword>
<dbReference type="KEGG" id="pary:A4V02_10035"/>
<dbReference type="GO" id="GO:0003743">
    <property type="term" value="F:translation initiation factor activity"/>
    <property type="evidence" value="ECO:0007669"/>
    <property type="project" value="InterPro"/>
</dbReference>
<dbReference type="InterPro" id="IPR036877">
    <property type="entry name" value="SUI1_dom_sf"/>
</dbReference>
<reference evidence="5" key="1">
    <citation type="submission" date="2016-04" db="EMBL/GenBank/DDBJ databases">
        <title>Complete Genome Sequences of Twelve Strains of a Stable Defined Moderately Diverse Mouse Microbiota 2 (sDMDMm2).</title>
        <authorList>
            <person name="Uchimura Y."/>
            <person name="Wyss M."/>
            <person name="Brugiroux S."/>
            <person name="Limenitakis J.P."/>
            <person name="Stecher B."/>
            <person name="McCoy K.D."/>
            <person name="Macpherson A.J."/>
        </authorList>
    </citation>
    <scope>NUCLEOTIDE SEQUENCE [LARGE SCALE GENOMIC DNA]</scope>
    <source>
        <strain evidence="5">YL27</strain>
    </source>
</reference>
<dbReference type="STRING" id="1796646.A4V02_10035"/>
<dbReference type="GO" id="GO:0006417">
    <property type="term" value="P:regulation of translation"/>
    <property type="evidence" value="ECO:0007669"/>
    <property type="project" value="UniProtKB-KW"/>
</dbReference>
<evidence type="ECO:0000256" key="2">
    <source>
        <dbReference type="ARBA" id="ARBA00022917"/>
    </source>
</evidence>
<dbReference type="EMBL" id="CP015402">
    <property type="protein sequence ID" value="ANU64019.1"/>
    <property type="molecule type" value="Genomic_DNA"/>
</dbReference>